<evidence type="ECO:0000256" key="9">
    <source>
        <dbReference type="ARBA" id="ARBA00023136"/>
    </source>
</evidence>
<evidence type="ECO:0000256" key="7">
    <source>
        <dbReference type="ARBA" id="ARBA00022840"/>
    </source>
</evidence>
<evidence type="ECO:0000256" key="4">
    <source>
        <dbReference type="ARBA" id="ARBA00022597"/>
    </source>
</evidence>
<keyword evidence="12" id="KW-0378">Hydrolase</keyword>
<organism evidence="12 13">
    <name type="scientific">Flavimaricola marinus</name>
    <dbReference type="NCBI Taxonomy" id="1819565"/>
    <lineage>
        <taxon>Bacteria</taxon>
        <taxon>Pseudomonadati</taxon>
        <taxon>Pseudomonadota</taxon>
        <taxon>Alphaproteobacteria</taxon>
        <taxon>Rhodobacterales</taxon>
        <taxon>Paracoccaceae</taxon>
        <taxon>Flavimaricola</taxon>
    </lineage>
</organism>
<keyword evidence="3" id="KW-1003">Cell membrane</keyword>
<feature type="domain" description="ABC transporter" evidence="11">
    <location>
        <begin position="8"/>
        <end position="245"/>
    </location>
</feature>
<dbReference type="AlphaFoldDB" id="A0A238L9Q2"/>
<dbReference type="GO" id="GO:0016887">
    <property type="term" value="F:ATP hydrolysis activity"/>
    <property type="evidence" value="ECO:0007669"/>
    <property type="project" value="InterPro"/>
</dbReference>
<keyword evidence="7 12" id="KW-0067">ATP-binding</keyword>
<evidence type="ECO:0000256" key="2">
    <source>
        <dbReference type="ARBA" id="ARBA00022448"/>
    </source>
</evidence>
<dbReference type="SUPFAM" id="SSF52540">
    <property type="entry name" value="P-loop containing nucleoside triphosphate hydrolases"/>
    <property type="match status" value="2"/>
</dbReference>
<feature type="region of interest" description="Disordered" evidence="10">
    <location>
        <begin position="496"/>
        <end position="515"/>
    </location>
</feature>
<dbReference type="SMART" id="SM00382">
    <property type="entry name" value="AAA"/>
    <property type="match status" value="2"/>
</dbReference>
<dbReference type="FunFam" id="3.40.50.300:FF:000127">
    <property type="entry name" value="Ribose import ATP-binding protein RbsA"/>
    <property type="match status" value="1"/>
</dbReference>
<accession>A0A238L9Q2</accession>
<dbReference type="PANTHER" id="PTHR43790">
    <property type="entry name" value="CARBOHYDRATE TRANSPORT ATP-BINDING PROTEIN MG119-RELATED"/>
    <property type="match status" value="1"/>
</dbReference>
<evidence type="ECO:0000256" key="3">
    <source>
        <dbReference type="ARBA" id="ARBA00022475"/>
    </source>
</evidence>
<comment type="subcellular location">
    <subcellularLocation>
        <location evidence="1">Cell membrane</location>
        <topology evidence="1">Peripheral membrane protein</topology>
    </subcellularLocation>
</comment>
<feature type="domain" description="ABC transporter" evidence="11">
    <location>
        <begin position="254"/>
        <end position="498"/>
    </location>
</feature>
<evidence type="ECO:0000256" key="6">
    <source>
        <dbReference type="ARBA" id="ARBA00022741"/>
    </source>
</evidence>
<evidence type="ECO:0000256" key="5">
    <source>
        <dbReference type="ARBA" id="ARBA00022737"/>
    </source>
</evidence>
<dbReference type="RefSeq" id="WP_245820406.1">
    <property type="nucleotide sequence ID" value="NZ_FXZK01000001.1"/>
</dbReference>
<keyword evidence="9" id="KW-0472">Membrane</keyword>
<dbReference type="InterPro" id="IPR050107">
    <property type="entry name" value="ABC_carbohydrate_import_ATPase"/>
</dbReference>
<proteinExistence type="predicted"/>
<name>A0A238L9Q2_9RHOB</name>
<keyword evidence="6" id="KW-0547">Nucleotide-binding</keyword>
<dbReference type="InterPro" id="IPR003439">
    <property type="entry name" value="ABC_transporter-like_ATP-bd"/>
</dbReference>
<dbReference type="CDD" id="cd03215">
    <property type="entry name" value="ABC_Carb_Monos_II"/>
    <property type="match status" value="1"/>
</dbReference>
<evidence type="ECO:0000259" key="11">
    <source>
        <dbReference type="PROSITE" id="PS50893"/>
    </source>
</evidence>
<evidence type="ECO:0000313" key="13">
    <source>
        <dbReference type="Proteomes" id="UP000201613"/>
    </source>
</evidence>
<dbReference type="Proteomes" id="UP000201613">
    <property type="component" value="Unassembled WGS sequence"/>
</dbReference>
<dbReference type="PROSITE" id="PS50893">
    <property type="entry name" value="ABC_TRANSPORTER_2"/>
    <property type="match status" value="2"/>
</dbReference>
<gene>
    <name evidence="12" type="primary">rbsA_3</name>
    <name evidence="12" type="ORF">LOM8899_00435</name>
</gene>
<dbReference type="Pfam" id="PF00005">
    <property type="entry name" value="ABC_tran"/>
    <property type="match status" value="2"/>
</dbReference>
<evidence type="ECO:0000256" key="1">
    <source>
        <dbReference type="ARBA" id="ARBA00004202"/>
    </source>
</evidence>
<evidence type="ECO:0000313" key="12">
    <source>
        <dbReference type="EMBL" id="SMY06312.1"/>
    </source>
</evidence>
<dbReference type="InterPro" id="IPR003593">
    <property type="entry name" value="AAA+_ATPase"/>
</dbReference>
<keyword evidence="5" id="KW-0677">Repeat</keyword>
<dbReference type="EC" id="3.6.3.17" evidence="12"/>
<dbReference type="InterPro" id="IPR027417">
    <property type="entry name" value="P-loop_NTPase"/>
</dbReference>
<dbReference type="GO" id="GO:0005524">
    <property type="term" value="F:ATP binding"/>
    <property type="evidence" value="ECO:0007669"/>
    <property type="project" value="UniProtKB-KW"/>
</dbReference>
<evidence type="ECO:0000256" key="8">
    <source>
        <dbReference type="ARBA" id="ARBA00022967"/>
    </source>
</evidence>
<dbReference type="GO" id="GO:0005886">
    <property type="term" value="C:plasma membrane"/>
    <property type="evidence" value="ECO:0007669"/>
    <property type="project" value="UniProtKB-SubCell"/>
</dbReference>
<sequence length="515" mass="55137">MAEATARLRLEGIQKSFPGIKALDDVSFSVMPGEVHGLLGENGAGKSTMLNILSAVFAANAGRILIDGTPVNLTDPKSARAAGIAMIHQELQLIPALTVAQNIFLGRPLSKAGGLLVDRRAQEARARAILADLDPAIEPSRPVSELKVAQQQIVEIARALLDDARIIAMDEPTSSLTPPEFDNLAALIEKLAGQGKSIIYVSHKMNEVFRVCDRATVLRDGRFVTTVTIAETSEAEIIARMVGRDVQTEGHVSHATDEVALSVSDLGDGRLISGAGFTLHKGEVLGVAGLVGSGRTEMLRLVAGIDRASTGTIVKDGRTCHFRSPRDAIHAGIGLVPEERKKDGIVRDRSVASNIALPCMETFSSFGLIRRKALRKEATALMEQMHLRPPDVDRAIGLFSGGNQQKAIIGRWLAADVDILLFDEPTRGIDIGAKSEIYELIETLAAAGKAIVVVSSEMTEILRVSDRVVVMREGRIAATLSGDEITEGRIAAHAIPQSKARAPQEPPQPQEAHHD</sequence>
<dbReference type="CDD" id="cd03216">
    <property type="entry name" value="ABC_Carb_Monos_I"/>
    <property type="match status" value="1"/>
</dbReference>
<dbReference type="PROSITE" id="PS00211">
    <property type="entry name" value="ABC_TRANSPORTER_1"/>
    <property type="match status" value="1"/>
</dbReference>
<dbReference type="InterPro" id="IPR017871">
    <property type="entry name" value="ABC_transporter-like_CS"/>
</dbReference>
<protein>
    <submittedName>
        <fullName evidence="12">Ribose import ATP-binding protein RbsA</fullName>
        <ecNumber evidence="12">3.6.3.17</ecNumber>
    </submittedName>
</protein>
<reference evidence="12 13" key="1">
    <citation type="submission" date="2017-05" db="EMBL/GenBank/DDBJ databases">
        <authorList>
            <person name="Song R."/>
            <person name="Chenine A.L."/>
            <person name="Ruprecht R.M."/>
        </authorList>
    </citation>
    <scope>NUCLEOTIDE SEQUENCE [LARGE SCALE GENOMIC DNA]</scope>
    <source>
        <strain evidence="12 13">CECT 8899</strain>
    </source>
</reference>
<keyword evidence="13" id="KW-1185">Reference proteome</keyword>
<dbReference type="EMBL" id="FXZK01000001">
    <property type="protein sequence ID" value="SMY06312.1"/>
    <property type="molecule type" value="Genomic_DNA"/>
</dbReference>
<keyword evidence="8" id="KW-1278">Translocase</keyword>
<dbReference type="Gene3D" id="3.40.50.300">
    <property type="entry name" value="P-loop containing nucleotide triphosphate hydrolases"/>
    <property type="match status" value="2"/>
</dbReference>
<keyword evidence="4" id="KW-0762">Sugar transport</keyword>
<dbReference type="PANTHER" id="PTHR43790:SF3">
    <property type="entry name" value="D-ALLOSE IMPORT ATP-BINDING PROTEIN ALSA-RELATED"/>
    <property type="match status" value="1"/>
</dbReference>
<evidence type="ECO:0000256" key="10">
    <source>
        <dbReference type="SAM" id="MobiDB-lite"/>
    </source>
</evidence>
<keyword evidence="2" id="KW-0813">Transport</keyword>